<dbReference type="InterPro" id="IPR045378">
    <property type="entry name" value="LNT_N"/>
</dbReference>
<evidence type="ECO:0000259" key="2">
    <source>
        <dbReference type="Pfam" id="PF20154"/>
    </source>
</evidence>
<keyword evidence="1" id="KW-1133">Transmembrane helix</keyword>
<feature type="transmembrane region" description="Helical" evidence="1">
    <location>
        <begin position="223"/>
        <end position="241"/>
    </location>
</feature>
<keyword evidence="3" id="KW-0012">Acyltransferase</keyword>
<accession>L8JVF8</accession>
<dbReference type="EMBL" id="AMZN01000026">
    <property type="protein sequence ID" value="ELR72178.1"/>
    <property type="molecule type" value="Genomic_DNA"/>
</dbReference>
<feature type="transmembrane region" description="Helical" evidence="1">
    <location>
        <begin position="69"/>
        <end position="88"/>
    </location>
</feature>
<keyword evidence="3" id="KW-0808">Transferase</keyword>
<feature type="transmembrane region" description="Helical" evidence="1">
    <location>
        <begin position="100"/>
        <end position="123"/>
    </location>
</feature>
<keyword evidence="1" id="KW-0472">Membrane</keyword>
<name>L8JVF8_9BACT</name>
<dbReference type="AlphaFoldDB" id="L8JVF8"/>
<feature type="domain" description="Apolipoprotein N-acyltransferase N-terminal" evidence="2">
    <location>
        <begin position="16"/>
        <end position="160"/>
    </location>
</feature>
<organism evidence="3 4">
    <name type="scientific">Fulvivirga imtechensis AK7</name>
    <dbReference type="NCBI Taxonomy" id="1237149"/>
    <lineage>
        <taxon>Bacteria</taxon>
        <taxon>Pseudomonadati</taxon>
        <taxon>Bacteroidota</taxon>
        <taxon>Cytophagia</taxon>
        <taxon>Cytophagales</taxon>
        <taxon>Fulvivirgaceae</taxon>
        <taxon>Fulvivirga</taxon>
    </lineage>
</organism>
<feature type="transmembrane region" description="Helical" evidence="1">
    <location>
        <begin position="6"/>
        <end position="33"/>
    </location>
</feature>
<feature type="transmembrane region" description="Helical" evidence="1">
    <location>
        <begin position="45"/>
        <end position="63"/>
    </location>
</feature>
<feature type="transmembrane region" description="Helical" evidence="1">
    <location>
        <begin position="178"/>
        <end position="203"/>
    </location>
</feature>
<dbReference type="eggNOG" id="COG0815">
    <property type="taxonomic scope" value="Bacteria"/>
</dbReference>
<keyword evidence="1" id="KW-0812">Transmembrane</keyword>
<gene>
    <name evidence="3" type="ORF">C900_01732</name>
</gene>
<sequence length="251" mass="28337">MATAIIFLSLGKLIAAMPFLTFLGLAPLFTLFYNRQKEASAKLSLYVKIFIVLATTFLLWNAAYSNENLISHIQPVFHAIIMLLPFAIYGFTNKYARNRLGFFTIPIYWLALEYLLLQFQPVFAGFFLGSVFSDHPELISWNIYTGFLGVSLWILIINILLFYCVFKDNALFNGNIRWAGLIAAIIVTCVPFFLATDAIAITHKDLVSGGSALEKQAYGSSEFIGKTAVWISVLLLLYSFVKREVRTNERP</sequence>
<feature type="transmembrane region" description="Helical" evidence="1">
    <location>
        <begin position="143"/>
        <end position="166"/>
    </location>
</feature>
<evidence type="ECO:0000313" key="3">
    <source>
        <dbReference type="EMBL" id="ELR72178.1"/>
    </source>
</evidence>
<keyword evidence="3" id="KW-0449">Lipoprotein</keyword>
<proteinExistence type="predicted"/>
<protein>
    <submittedName>
        <fullName evidence="3">Apolipoprotein N-acyltransferase</fullName>
    </submittedName>
</protein>
<evidence type="ECO:0000256" key="1">
    <source>
        <dbReference type="SAM" id="Phobius"/>
    </source>
</evidence>
<dbReference type="Proteomes" id="UP000011135">
    <property type="component" value="Unassembled WGS sequence"/>
</dbReference>
<evidence type="ECO:0000313" key="4">
    <source>
        <dbReference type="Proteomes" id="UP000011135"/>
    </source>
</evidence>
<dbReference type="STRING" id="1237149.C900_01732"/>
<comment type="caution">
    <text evidence="3">The sequence shown here is derived from an EMBL/GenBank/DDBJ whole genome shotgun (WGS) entry which is preliminary data.</text>
</comment>
<dbReference type="GO" id="GO:0016746">
    <property type="term" value="F:acyltransferase activity"/>
    <property type="evidence" value="ECO:0007669"/>
    <property type="project" value="UniProtKB-KW"/>
</dbReference>
<keyword evidence="4" id="KW-1185">Reference proteome</keyword>
<reference evidence="3 4" key="1">
    <citation type="submission" date="2012-12" db="EMBL/GenBank/DDBJ databases">
        <title>Genome assembly of Fulvivirga imtechensis AK7.</title>
        <authorList>
            <person name="Nupur N."/>
            <person name="Khatri I."/>
            <person name="Kumar R."/>
            <person name="Subramanian S."/>
            <person name="Pinnaka A."/>
        </authorList>
    </citation>
    <scope>NUCLEOTIDE SEQUENCE [LARGE SCALE GENOMIC DNA]</scope>
    <source>
        <strain evidence="3 4">AK7</strain>
    </source>
</reference>
<dbReference type="Pfam" id="PF20154">
    <property type="entry name" value="LNT_N"/>
    <property type="match status" value="1"/>
</dbReference>